<keyword evidence="1" id="KW-0472">Membrane</keyword>
<gene>
    <name evidence="2" type="ORF">GE115_03140</name>
</gene>
<feature type="transmembrane region" description="Helical" evidence="1">
    <location>
        <begin position="259"/>
        <end position="281"/>
    </location>
</feature>
<feature type="transmembrane region" description="Helical" evidence="1">
    <location>
        <begin position="182"/>
        <end position="203"/>
    </location>
</feature>
<dbReference type="Proteomes" id="UP000431080">
    <property type="component" value="Unassembled WGS sequence"/>
</dbReference>
<keyword evidence="1" id="KW-1133">Transmembrane helix</keyword>
<keyword evidence="3" id="KW-1185">Reference proteome</keyword>
<feature type="transmembrane region" description="Helical" evidence="1">
    <location>
        <begin position="209"/>
        <end position="228"/>
    </location>
</feature>
<reference evidence="2 3" key="1">
    <citation type="submission" date="2019-10" db="EMBL/GenBank/DDBJ databases">
        <authorList>
            <person name="Nie G."/>
            <person name="Ming H."/>
            <person name="Yi B."/>
        </authorList>
    </citation>
    <scope>NUCLEOTIDE SEQUENCE [LARGE SCALE GENOMIC DNA]</scope>
    <source>
        <strain evidence="2 3">CFH 90414</strain>
    </source>
</reference>
<feature type="transmembrane region" description="Helical" evidence="1">
    <location>
        <begin position="115"/>
        <end position="137"/>
    </location>
</feature>
<keyword evidence="1" id="KW-0812">Transmembrane</keyword>
<protein>
    <submittedName>
        <fullName evidence="2">Uncharacterized protein</fullName>
    </submittedName>
</protein>
<dbReference type="NCBIfam" id="NF038403">
    <property type="entry name" value="perm_prefix_1"/>
    <property type="match status" value="1"/>
</dbReference>
<evidence type="ECO:0000256" key="1">
    <source>
        <dbReference type="SAM" id="Phobius"/>
    </source>
</evidence>
<proteinExistence type="predicted"/>
<evidence type="ECO:0000313" key="3">
    <source>
        <dbReference type="Proteomes" id="UP000431080"/>
    </source>
</evidence>
<dbReference type="AlphaFoldDB" id="A0A6I2F7W8"/>
<organism evidence="2 3">
    <name type="scientific">Agromyces agglutinans</name>
    <dbReference type="NCBI Taxonomy" id="2662258"/>
    <lineage>
        <taxon>Bacteria</taxon>
        <taxon>Bacillati</taxon>
        <taxon>Actinomycetota</taxon>
        <taxon>Actinomycetes</taxon>
        <taxon>Micrococcales</taxon>
        <taxon>Microbacteriaceae</taxon>
        <taxon>Agromyces</taxon>
    </lineage>
</organism>
<evidence type="ECO:0000313" key="2">
    <source>
        <dbReference type="EMBL" id="MRG58870.1"/>
    </source>
</evidence>
<dbReference type="EMBL" id="WJIF01000001">
    <property type="protein sequence ID" value="MRG58870.1"/>
    <property type="molecule type" value="Genomic_DNA"/>
</dbReference>
<dbReference type="InterPro" id="IPR047928">
    <property type="entry name" value="Perm_prefix_1"/>
</dbReference>
<feature type="transmembrane region" description="Helical" evidence="1">
    <location>
        <begin position="143"/>
        <end position="162"/>
    </location>
</feature>
<accession>A0A6I2F7W8</accession>
<name>A0A6I2F7W8_9MICO</name>
<sequence length="317" mass="33698">MTTDQPARRGGDIHRLLDEAFAGRTLTPDLQDLKEELRDSLLSRSAELEQAGVSPAVAARRAFDELGDVGEILDDADASGHAASASPNPNPNRTTVAEPAHIAVARHRVRPKPAFVVRTVLLSIAALAALATMLIGLTPLLGLETWVLIALAVLFGALLGVVTGDALRQETTTNHPMPATRAWTFGAATGVLLAALTAAPVVFLRLDPAWLTVPALAGIAAIAVLSYLGATQTNRHKPWVLRHQQATTPANRFEEDPAVAARFGIYTVVIWIVALIAVPIVGFTAGWWWALLPLLGGLAVMMLVLARMLFGHGRDAD</sequence>
<feature type="transmembrane region" description="Helical" evidence="1">
    <location>
        <begin position="287"/>
        <end position="310"/>
    </location>
</feature>
<comment type="caution">
    <text evidence="2">The sequence shown here is derived from an EMBL/GenBank/DDBJ whole genome shotgun (WGS) entry which is preliminary data.</text>
</comment>
<dbReference type="RefSeq" id="WP_153683272.1">
    <property type="nucleotide sequence ID" value="NZ_WJIF01000001.1"/>
</dbReference>